<accession>A0A914I9X0</accession>
<organism evidence="2 3">
    <name type="scientific">Globodera rostochiensis</name>
    <name type="common">Golden nematode worm</name>
    <name type="synonym">Heterodera rostochiensis</name>
    <dbReference type="NCBI Taxonomy" id="31243"/>
    <lineage>
        <taxon>Eukaryota</taxon>
        <taxon>Metazoa</taxon>
        <taxon>Ecdysozoa</taxon>
        <taxon>Nematoda</taxon>
        <taxon>Chromadorea</taxon>
        <taxon>Rhabditida</taxon>
        <taxon>Tylenchina</taxon>
        <taxon>Tylenchomorpha</taxon>
        <taxon>Tylenchoidea</taxon>
        <taxon>Heteroderidae</taxon>
        <taxon>Heteroderinae</taxon>
        <taxon>Globodera</taxon>
    </lineage>
</organism>
<evidence type="ECO:0000313" key="2">
    <source>
        <dbReference type="Proteomes" id="UP000887572"/>
    </source>
</evidence>
<evidence type="ECO:0000256" key="1">
    <source>
        <dbReference type="SAM" id="Phobius"/>
    </source>
</evidence>
<sequence>MLILVVFGQEASCEPFDCDGPLGLSKDCVDNCQLAMRHRGSVPGLEKYTKKMKVQNFVEGNNLHQTDCLDDLTGCMTFKCIDGDGNDIFRFNSCEDKNNRCSKDHELDKICRDAGAKPICNYCLNVNGGNCNKDSIELDALLPKTTPPPPPPPTPPPFKPPHIVLEASIEKGGGVMSLCNFTFTFLLFLGGVLVRWMMEM</sequence>
<keyword evidence="2" id="KW-1185">Reference proteome</keyword>
<keyword evidence="1" id="KW-0472">Membrane</keyword>
<name>A0A914I9X0_GLORO</name>
<protein>
    <submittedName>
        <fullName evidence="3">Uncharacterized protein</fullName>
    </submittedName>
</protein>
<dbReference type="WBParaSite" id="Gr19_v10_g8037.t1">
    <property type="protein sequence ID" value="Gr19_v10_g8037.t1"/>
    <property type="gene ID" value="Gr19_v10_g8037"/>
</dbReference>
<evidence type="ECO:0000313" key="3">
    <source>
        <dbReference type="WBParaSite" id="Gr19_v10_g8037.t1"/>
    </source>
</evidence>
<proteinExistence type="predicted"/>
<dbReference type="Proteomes" id="UP000887572">
    <property type="component" value="Unplaced"/>
</dbReference>
<reference evidence="3" key="1">
    <citation type="submission" date="2022-11" db="UniProtKB">
        <authorList>
            <consortium name="WormBaseParasite"/>
        </authorList>
    </citation>
    <scope>IDENTIFICATION</scope>
</reference>
<keyword evidence="1" id="KW-1133">Transmembrane helix</keyword>
<keyword evidence="1" id="KW-0812">Transmembrane</keyword>
<feature type="transmembrane region" description="Helical" evidence="1">
    <location>
        <begin position="178"/>
        <end position="198"/>
    </location>
</feature>
<dbReference type="AlphaFoldDB" id="A0A914I9X0"/>